<dbReference type="PANTHER" id="PTHR42709">
    <property type="entry name" value="ALKALINE PHOSPHATASE LIKE PROTEIN"/>
    <property type="match status" value="1"/>
</dbReference>
<keyword evidence="3" id="KW-1185">Reference proteome</keyword>
<dbReference type="PANTHER" id="PTHR42709:SF11">
    <property type="entry name" value="DEDA FAMILY PROTEIN"/>
    <property type="match status" value="1"/>
</dbReference>
<dbReference type="STRING" id="1391653.AKJ08_0113"/>
<gene>
    <name evidence="2" type="ORF">AKJ08_0113</name>
</gene>
<dbReference type="EMBL" id="CP012332">
    <property type="protein sequence ID" value="AKU89726.1"/>
    <property type="molecule type" value="Genomic_DNA"/>
</dbReference>
<protein>
    <submittedName>
        <fullName evidence="2">Lipoprotein B</fullName>
    </submittedName>
</protein>
<keyword evidence="1" id="KW-1133">Transmembrane helix</keyword>
<reference evidence="2 3" key="1">
    <citation type="submission" date="2015-08" db="EMBL/GenBank/DDBJ databases">
        <authorList>
            <person name="Babu N.S."/>
            <person name="Beckwith C.J."/>
            <person name="Beseler K.G."/>
            <person name="Brison A."/>
            <person name="Carone J.V."/>
            <person name="Caskin T.P."/>
            <person name="Diamond M."/>
            <person name="Durham M.E."/>
            <person name="Foxe J.M."/>
            <person name="Go M."/>
            <person name="Henderson B.A."/>
            <person name="Jones I.B."/>
            <person name="McGettigan J.A."/>
            <person name="Micheletti S.J."/>
            <person name="Nasrallah M.E."/>
            <person name="Ortiz D."/>
            <person name="Piller C.R."/>
            <person name="Privatt S.R."/>
            <person name="Schneider S.L."/>
            <person name="Sharp S."/>
            <person name="Smith T.C."/>
            <person name="Stanton J.D."/>
            <person name="Ullery H.E."/>
            <person name="Wilson R.J."/>
            <person name="Serrano M.G."/>
            <person name="Buck G."/>
            <person name="Lee V."/>
            <person name="Wang Y."/>
            <person name="Carvalho R."/>
            <person name="Voegtly L."/>
            <person name="Shi R."/>
            <person name="Duckworth R."/>
            <person name="Johnson A."/>
            <person name="Loviza R."/>
            <person name="Walstead R."/>
            <person name="Shah Z."/>
            <person name="Kiflezghi M."/>
            <person name="Wade K."/>
            <person name="Ball S.L."/>
            <person name="Bradley K.W."/>
            <person name="Asai D.J."/>
            <person name="Bowman C.A."/>
            <person name="Russell D.A."/>
            <person name="Pope W.H."/>
            <person name="Jacobs-Sera D."/>
            <person name="Hendrix R.W."/>
            <person name="Hatfull G.F."/>
        </authorList>
    </citation>
    <scope>NUCLEOTIDE SEQUENCE [LARGE SCALE GENOMIC DNA]</scope>
    <source>
        <strain evidence="2 3">DSM 27710</strain>
    </source>
</reference>
<accession>A0A0K1P8J4</accession>
<dbReference type="AlphaFoldDB" id="A0A0K1P8J4"/>
<evidence type="ECO:0000256" key="1">
    <source>
        <dbReference type="SAM" id="Phobius"/>
    </source>
</evidence>
<evidence type="ECO:0000313" key="2">
    <source>
        <dbReference type="EMBL" id="AKU89726.1"/>
    </source>
</evidence>
<dbReference type="GO" id="GO:0005886">
    <property type="term" value="C:plasma membrane"/>
    <property type="evidence" value="ECO:0007669"/>
    <property type="project" value="TreeGrafter"/>
</dbReference>
<proteinExistence type="predicted"/>
<keyword evidence="2" id="KW-0449">Lipoprotein</keyword>
<dbReference type="KEGG" id="vin:AKJ08_0113"/>
<evidence type="ECO:0000313" key="3">
    <source>
        <dbReference type="Proteomes" id="UP000055590"/>
    </source>
</evidence>
<organism evidence="2 3">
    <name type="scientific">Vulgatibacter incomptus</name>
    <dbReference type="NCBI Taxonomy" id="1391653"/>
    <lineage>
        <taxon>Bacteria</taxon>
        <taxon>Pseudomonadati</taxon>
        <taxon>Myxococcota</taxon>
        <taxon>Myxococcia</taxon>
        <taxon>Myxococcales</taxon>
        <taxon>Cystobacterineae</taxon>
        <taxon>Vulgatibacteraceae</taxon>
        <taxon>Vulgatibacter</taxon>
    </lineage>
</organism>
<keyword evidence="1" id="KW-0472">Membrane</keyword>
<dbReference type="InterPro" id="IPR051311">
    <property type="entry name" value="DedA_domain"/>
</dbReference>
<sequence length="190" mass="20334">MHATGHGPGRKGGFFTRLRERIVALSRSKHAHAALIGVSVVDGSVLPVPPFALLVPMVLAEPKKWFRYATSGTIASFIGGLIGYLLGHLAMLGIASAFQIDTEVPLRFAALGIDTTLRGALTDHFWMLALLCSILPTPFKVVAIGSGLVGVGLPEFMIASLIGRTVRMYGIGFACAFFGEHASRWFKVKV</sequence>
<dbReference type="Proteomes" id="UP000055590">
    <property type="component" value="Chromosome"/>
</dbReference>
<feature type="transmembrane region" description="Helical" evidence="1">
    <location>
        <begin position="34"/>
        <end position="59"/>
    </location>
</feature>
<keyword evidence="1" id="KW-0812">Transmembrane</keyword>
<name>A0A0K1P8J4_9BACT</name>